<feature type="transmembrane region" description="Helical" evidence="1">
    <location>
        <begin position="7"/>
        <end position="26"/>
    </location>
</feature>
<name>A0ABS4GN38_9BACL</name>
<dbReference type="Proteomes" id="UP001519343">
    <property type="component" value="Unassembled WGS sequence"/>
</dbReference>
<dbReference type="EMBL" id="JAGGKT010000003">
    <property type="protein sequence ID" value="MBP1931678.1"/>
    <property type="molecule type" value="Genomic_DNA"/>
</dbReference>
<protein>
    <recommendedName>
        <fullName evidence="4">Holin-like toxin</fullName>
    </recommendedName>
</protein>
<comment type="caution">
    <text evidence="2">The sequence shown here is derived from an EMBL/GenBank/DDBJ whole genome shotgun (WGS) entry which is preliminary data.</text>
</comment>
<sequence>MQFILETLAWVGIIFAILLLAMLKTIKEHNRNRKR</sequence>
<accession>A0ABS4GN38</accession>
<keyword evidence="3" id="KW-1185">Reference proteome</keyword>
<evidence type="ECO:0000313" key="2">
    <source>
        <dbReference type="EMBL" id="MBP1931678.1"/>
    </source>
</evidence>
<evidence type="ECO:0000313" key="3">
    <source>
        <dbReference type="Proteomes" id="UP001519343"/>
    </source>
</evidence>
<keyword evidence="1" id="KW-0472">Membrane</keyword>
<evidence type="ECO:0008006" key="4">
    <source>
        <dbReference type="Google" id="ProtNLM"/>
    </source>
</evidence>
<keyword evidence="1" id="KW-1133">Transmembrane helix</keyword>
<evidence type="ECO:0000256" key="1">
    <source>
        <dbReference type="SAM" id="Phobius"/>
    </source>
</evidence>
<proteinExistence type="predicted"/>
<reference evidence="2 3" key="1">
    <citation type="submission" date="2021-03" db="EMBL/GenBank/DDBJ databases">
        <title>Genomic Encyclopedia of Type Strains, Phase IV (KMG-IV): sequencing the most valuable type-strain genomes for metagenomic binning, comparative biology and taxonomic classification.</title>
        <authorList>
            <person name="Goeker M."/>
        </authorList>
    </citation>
    <scope>NUCLEOTIDE SEQUENCE [LARGE SCALE GENOMIC DNA]</scope>
    <source>
        <strain evidence="2 3">DSM 24738</strain>
    </source>
</reference>
<keyword evidence="1" id="KW-0812">Transmembrane</keyword>
<organism evidence="2 3">
    <name type="scientific">Ammoniphilus resinae</name>
    <dbReference type="NCBI Taxonomy" id="861532"/>
    <lineage>
        <taxon>Bacteria</taxon>
        <taxon>Bacillati</taxon>
        <taxon>Bacillota</taxon>
        <taxon>Bacilli</taxon>
        <taxon>Bacillales</taxon>
        <taxon>Paenibacillaceae</taxon>
        <taxon>Aneurinibacillus group</taxon>
        <taxon>Ammoniphilus</taxon>
    </lineage>
</organism>
<gene>
    <name evidence="2" type="ORF">J2Z37_001679</name>
</gene>